<protein>
    <submittedName>
        <fullName evidence="2">Uncharacterized protein</fullName>
    </submittedName>
</protein>
<comment type="caution">
    <text evidence="2">The sequence shown here is derived from an EMBL/GenBank/DDBJ whole genome shotgun (WGS) entry which is preliminary data.</text>
</comment>
<dbReference type="EMBL" id="VSRR010053459">
    <property type="protein sequence ID" value="MPC80240.1"/>
    <property type="molecule type" value="Genomic_DNA"/>
</dbReference>
<feature type="region of interest" description="Disordered" evidence="1">
    <location>
        <begin position="1"/>
        <end position="92"/>
    </location>
</feature>
<evidence type="ECO:0000313" key="2">
    <source>
        <dbReference type="EMBL" id="MPC80240.1"/>
    </source>
</evidence>
<evidence type="ECO:0000313" key="3">
    <source>
        <dbReference type="Proteomes" id="UP000324222"/>
    </source>
</evidence>
<feature type="compositionally biased region" description="Low complexity" evidence="1">
    <location>
        <begin position="30"/>
        <end position="42"/>
    </location>
</feature>
<gene>
    <name evidence="2" type="ORF">E2C01_074814</name>
</gene>
<evidence type="ECO:0000256" key="1">
    <source>
        <dbReference type="SAM" id="MobiDB-lite"/>
    </source>
</evidence>
<reference evidence="2 3" key="1">
    <citation type="submission" date="2019-05" db="EMBL/GenBank/DDBJ databases">
        <title>Another draft genome of Portunus trituberculatus and its Hox gene families provides insights of decapod evolution.</title>
        <authorList>
            <person name="Jeong J.-H."/>
            <person name="Song I."/>
            <person name="Kim S."/>
            <person name="Choi T."/>
            <person name="Kim D."/>
            <person name="Ryu S."/>
            <person name="Kim W."/>
        </authorList>
    </citation>
    <scope>NUCLEOTIDE SEQUENCE [LARGE SCALE GENOMIC DNA]</scope>
    <source>
        <tissue evidence="2">Muscle</tissue>
    </source>
</reference>
<keyword evidence="3" id="KW-1185">Reference proteome</keyword>
<organism evidence="2 3">
    <name type="scientific">Portunus trituberculatus</name>
    <name type="common">Swimming crab</name>
    <name type="synonym">Neptunus trituberculatus</name>
    <dbReference type="NCBI Taxonomy" id="210409"/>
    <lineage>
        <taxon>Eukaryota</taxon>
        <taxon>Metazoa</taxon>
        <taxon>Ecdysozoa</taxon>
        <taxon>Arthropoda</taxon>
        <taxon>Crustacea</taxon>
        <taxon>Multicrustacea</taxon>
        <taxon>Malacostraca</taxon>
        <taxon>Eumalacostraca</taxon>
        <taxon>Eucarida</taxon>
        <taxon>Decapoda</taxon>
        <taxon>Pleocyemata</taxon>
        <taxon>Brachyura</taxon>
        <taxon>Eubrachyura</taxon>
        <taxon>Portunoidea</taxon>
        <taxon>Portunidae</taxon>
        <taxon>Portuninae</taxon>
        <taxon>Portunus</taxon>
    </lineage>
</organism>
<dbReference type="Proteomes" id="UP000324222">
    <property type="component" value="Unassembled WGS sequence"/>
</dbReference>
<accession>A0A5B7I6U0</accession>
<name>A0A5B7I6U0_PORTR</name>
<sequence>MAEHLNGQHAHPEQPAAARESSLLMDGAASTPGSSGSQSSSKPSRRVSSRPDCTRIGDLCGSVPPPPPTDPSLPAVPSSSDPDLMQFSVLPP</sequence>
<proteinExistence type="predicted"/>
<dbReference type="AlphaFoldDB" id="A0A5B7I6U0"/>